<comment type="caution">
    <text evidence="1">The sequence shown here is derived from an EMBL/GenBank/DDBJ whole genome shotgun (WGS) entry which is preliminary data.</text>
</comment>
<accession>A0ABU2PHU2</accession>
<evidence type="ECO:0000313" key="2">
    <source>
        <dbReference type="Proteomes" id="UP001183586"/>
    </source>
</evidence>
<evidence type="ECO:0000313" key="1">
    <source>
        <dbReference type="EMBL" id="MDT0391736.1"/>
    </source>
</evidence>
<proteinExistence type="predicted"/>
<reference evidence="2" key="1">
    <citation type="submission" date="2023-07" db="EMBL/GenBank/DDBJ databases">
        <title>30 novel species of actinomycetes from the DSMZ collection.</title>
        <authorList>
            <person name="Nouioui I."/>
        </authorList>
    </citation>
    <scope>NUCLEOTIDE SEQUENCE [LARGE SCALE GENOMIC DNA]</scope>
    <source>
        <strain evidence="2">DSM 41921</strain>
    </source>
</reference>
<dbReference type="Proteomes" id="UP001183586">
    <property type="component" value="Unassembled WGS sequence"/>
</dbReference>
<protein>
    <submittedName>
        <fullName evidence="1">Uncharacterized protein</fullName>
    </submittedName>
</protein>
<keyword evidence="2" id="KW-1185">Reference proteome</keyword>
<organism evidence="1 2">
    <name type="scientific">Streptomyces dubilierae</name>
    <dbReference type="NCBI Taxonomy" id="3075533"/>
    <lineage>
        <taxon>Bacteria</taxon>
        <taxon>Bacillati</taxon>
        <taxon>Actinomycetota</taxon>
        <taxon>Actinomycetes</taxon>
        <taxon>Kitasatosporales</taxon>
        <taxon>Streptomycetaceae</taxon>
        <taxon>Streptomyces</taxon>
    </lineage>
</organism>
<dbReference type="RefSeq" id="WP_311687417.1">
    <property type="nucleotide sequence ID" value="NZ_JAVREU010000018.1"/>
</dbReference>
<dbReference type="EMBL" id="JAVREU010000018">
    <property type="protein sequence ID" value="MDT0391736.1"/>
    <property type="molecule type" value="Genomic_DNA"/>
</dbReference>
<name>A0ABU2PHU2_9ACTN</name>
<sequence>MKRRVQFTEQVARFRDYMPVADREKFLRLVDRIAAEPEGDDSLLAYTSDTVTREAWEDPVMVHYVVTTFFVVFIEADIHDAPRGFNEI</sequence>
<gene>
    <name evidence="1" type="ORF">RM641_30340</name>
</gene>